<proteinExistence type="predicted"/>
<protein>
    <submittedName>
        <fullName evidence="3">Phospholipase/lecithinase/hemolysin</fullName>
    </submittedName>
</protein>
<feature type="chain" id="PRO_5020692483" evidence="2">
    <location>
        <begin position="18"/>
        <end position="378"/>
    </location>
</feature>
<comment type="caution">
    <text evidence="3">The sequence shown here is derived from an EMBL/GenBank/DDBJ whole genome shotgun (WGS) entry which is preliminary data.</text>
</comment>
<dbReference type="InterPro" id="IPR050592">
    <property type="entry name" value="GDSL_lipolytic_enzyme"/>
</dbReference>
<evidence type="ECO:0000313" key="3">
    <source>
        <dbReference type="EMBL" id="TDP12958.1"/>
    </source>
</evidence>
<dbReference type="EMBL" id="SNXE01000001">
    <property type="protein sequence ID" value="TDP12958.1"/>
    <property type="molecule type" value="Genomic_DNA"/>
</dbReference>
<keyword evidence="4" id="KW-1185">Reference proteome</keyword>
<dbReference type="Proteomes" id="UP000295357">
    <property type="component" value="Unassembled WGS sequence"/>
</dbReference>
<feature type="signal peptide" evidence="2">
    <location>
        <begin position="1"/>
        <end position="17"/>
    </location>
</feature>
<dbReference type="SUPFAM" id="SSF52266">
    <property type="entry name" value="SGNH hydrolase"/>
    <property type="match status" value="1"/>
</dbReference>
<name>A0A4R6NBG4_9BURK</name>
<dbReference type="PANTHER" id="PTHR45642">
    <property type="entry name" value="GDSL ESTERASE/LIPASE EXL3"/>
    <property type="match status" value="1"/>
</dbReference>
<dbReference type="InterPro" id="IPR036514">
    <property type="entry name" value="SGNH_hydro_sf"/>
</dbReference>
<gene>
    <name evidence="3" type="ORF">DFR39_101432</name>
</gene>
<dbReference type="OrthoDB" id="5292073at2"/>
<dbReference type="InterPro" id="IPR001087">
    <property type="entry name" value="GDSL"/>
</dbReference>
<dbReference type="GO" id="GO:0016788">
    <property type="term" value="F:hydrolase activity, acting on ester bonds"/>
    <property type="evidence" value="ECO:0007669"/>
    <property type="project" value="InterPro"/>
</dbReference>
<evidence type="ECO:0000256" key="2">
    <source>
        <dbReference type="SAM" id="SignalP"/>
    </source>
</evidence>
<sequence length="378" mass="38815">MKKFKISMLSLALLALAGCGGGGDDAIPVDDSVSSVKVFGDSLADVGTFGIRFTVQTGEASTFPERVAAAYGLSGQCNYYAFTGTTFTLNSKAGCTNYAIGGGVINNSNPADPRGIPLQLVAANGFKPSDLLLIDGGGNDAANLVTAYLSVPKDKGDAYAKLLGTLLPSAQVGTALAGGASSIAAIGVPYMQALAQKFASSIKDQALDKGARRVALLNMPGITNTPRFQTVLDSIAAASGGGTAGATARAQSEALFKSWVEAYNAELAKQFTGQDKVVIVDFYTTFNQQMATPAQFGLSNVKTPACPVKGLGSDGLPSYDFPSCTAPALSANPPAGVSGGADWWKTYLFSDGFHPTPLGHQQIASAITTALKAKGWLK</sequence>
<evidence type="ECO:0000313" key="4">
    <source>
        <dbReference type="Proteomes" id="UP000295357"/>
    </source>
</evidence>
<dbReference type="PANTHER" id="PTHR45642:SF139">
    <property type="entry name" value="SGNH HYDROLASE-TYPE ESTERASE DOMAIN-CONTAINING PROTEIN"/>
    <property type="match status" value="1"/>
</dbReference>
<keyword evidence="1 2" id="KW-0732">Signal</keyword>
<dbReference type="RefSeq" id="WP_133601884.1">
    <property type="nucleotide sequence ID" value="NZ_JAUFPJ010000001.1"/>
</dbReference>
<dbReference type="PROSITE" id="PS51257">
    <property type="entry name" value="PROKAR_LIPOPROTEIN"/>
    <property type="match status" value="1"/>
</dbReference>
<dbReference type="Pfam" id="PF00657">
    <property type="entry name" value="Lipase_GDSL"/>
    <property type="match status" value="1"/>
</dbReference>
<reference evidence="3 4" key="1">
    <citation type="submission" date="2019-03" db="EMBL/GenBank/DDBJ databases">
        <title>Genomic Encyclopedia of Type Strains, Phase IV (KMG-IV): sequencing the most valuable type-strain genomes for metagenomic binning, comparative biology and taxonomic classification.</title>
        <authorList>
            <person name="Goeker M."/>
        </authorList>
    </citation>
    <scope>NUCLEOTIDE SEQUENCE [LARGE SCALE GENOMIC DNA]</scope>
    <source>
        <strain evidence="3 4">DSM 25082</strain>
    </source>
</reference>
<dbReference type="Gene3D" id="3.40.50.1110">
    <property type="entry name" value="SGNH hydrolase"/>
    <property type="match status" value="1"/>
</dbReference>
<dbReference type="AlphaFoldDB" id="A0A4R6NBG4"/>
<evidence type="ECO:0000256" key="1">
    <source>
        <dbReference type="ARBA" id="ARBA00022729"/>
    </source>
</evidence>
<organism evidence="3 4">
    <name type="scientific">Roseateles asaccharophilus</name>
    <dbReference type="NCBI Taxonomy" id="582607"/>
    <lineage>
        <taxon>Bacteria</taxon>
        <taxon>Pseudomonadati</taxon>
        <taxon>Pseudomonadota</taxon>
        <taxon>Betaproteobacteria</taxon>
        <taxon>Burkholderiales</taxon>
        <taxon>Sphaerotilaceae</taxon>
        <taxon>Roseateles</taxon>
    </lineage>
</organism>
<accession>A0A4R6NBG4</accession>